<feature type="domain" description="RRM" evidence="5">
    <location>
        <begin position="193"/>
        <end position="273"/>
    </location>
</feature>
<dbReference type="PANTHER" id="PTHR24012">
    <property type="entry name" value="RNA BINDING PROTEIN"/>
    <property type="match status" value="1"/>
</dbReference>
<dbReference type="GO" id="GO:0005737">
    <property type="term" value="C:cytoplasm"/>
    <property type="evidence" value="ECO:0007669"/>
    <property type="project" value="UniProtKB-ARBA"/>
</dbReference>
<name>A0A6A4WYQ2_AMPAM</name>
<dbReference type="OrthoDB" id="410044at2759"/>
<accession>A0A6A4WYQ2</accession>
<evidence type="ECO:0000256" key="1">
    <source>
        <dbReference type="ARBA" id="ARBA00022737"/>
    </source>
</evidence>
<evidence type="ECO:0000256" key="3">
    <source>
        <dbReference type="PROSITE-ProRule" id="PRU00176"/>
    </source>
</evidence>
<feature type="region of interest" description="Disordered" evidence="4">
    <location>
        <begin position="410"/>
        <end position="452"/>
    </location>
</feature>
<evidence type="ECO:0000256" key="2">
    <source>
        <dbReference type="ARBA" id="ARBA00022884"/>
    </source>
</evidence>
<protein>
    <submittedName>
        <fullName evidence="6">CUGBP Elav-like family member 1</fullName>
    </submittedName>
</protein>
<organism evidence="6 7">
    <name type="scientific">Amphibalanus amphitrite</name>
    <name type="common">Striped barnacle</name>
    <name type="synonym">Balanus amphitrite</name>
    <dbReference type="NCBI Taxonomy" id="1232801"/>
    <lineage>
        <taxon>Eukaryota</taxon>
        <taxon>Metazoa</taxon>
        <taxon>Ecdysozoa</taxon>
        <taxon>Arthropoda</taxon>
        <taxon>Crustacea</taxon>
        <taxon>Multicrustacea</taxon>
        <taxon>Cirripedia</taxon>
        <taxon>Thoracica</taxon>
        <taxon>Thoracicalcarea</taxon>
        <taxon>Balanomorpha</taxon>
        <taxon>Balanoidea</taxon>
        <taxon>Balanidae</taxon>
        <taxon>Amphibalaninae</taxon>
        <taxon>Amphibalanus</taxon>
    </lineage>
</organism>
<keyword evidence="2 3" id="KW-0694">RNA-binding</keyword>
<feature type="compositionally biased region" description="Polar residues" evidence="4">
    <location>
        <begin position="1"/>
        <end position="10"/>
    </location>
</feature>
<dbReference type="FunFam" id="3.30.70.330:FF:000383">
    <property type="entry name" value="Sex lethal, isoform D"/>
    <property type="match status" value="1"/>
</dbReference>
<dbReference type="EMBL" id="VIIS01000268">
    <property type="protein sequence ID" value="KAF0311063.1"/>
    <property type="molecule type" value="Genomic_DNA"/>
</dbReference>
<keyword evidence="1" id="KW-0677">Repeat</keyword>
<dbReference type="Gene3D" id="3.30.70.330">
    <property type="match status" value="3"/>
</dbReference>
<feature type="compositionally biased region" description="Gly residues" evidence="4">
    <location>
        <begin position="540"/>
        <end position="586"/>
    </location>
</feature>
<dbReference type="GO" id="GO:0010629">
    <property type="term" value="P:negative regulation of gene expression"/>
    <property type="evidence" value="ECO:0007669"/>
    <property type="project" value="UniProtKB-ARBA"/>
</dbReference>
<dbReference type="GO" id="GO:0009967">
    <property type="term" value="P:positive regulation of signal transduction"/>
    <property type="evidence" value="ECO:0007669"/>
    <property type="project" value="UniProtKB-ARBA"/>
</dbReference>
<keyword evidence="7" id="KW-1185">Reference proteome</keyword>
<dbReference type="InterPro" id="IPR000504">
    <property type="entry name" value="RRM_dom"/>
</dbReference>
<feature type="compositionally biased region" description="Low complexity" evidence="4">
    <location>
        <begin position="511"/>
        <end position="534"/>
    </location>
</feature>
<dbReference type="InterPro" id="IPR035979">
    <property type="entry name" value="RBD_domain_sf"/>
</dbReference>
<dbReference type="Pfam" id="PF00076">
    <property type="entry name" value="RRM_1"/>
    <property type="match status" value="3"/>
</dbReference>
<feature type="compositionally biased region" description="Low complexity" evidence="4">
    <location>
        <begin position="300"/>
        <end position="351"/>
    </location>
</feature>
<dbReference type="FunFam" id="3.30.70.330:FF:000013">
    <property type="entry name" value="CUGBP Elav-like family member 1 isoform 2"/>
    <property type="match status" value="1"/>
</dbReference>
<evidence type="ECO:0000256" key="4">
    <source>
        <dbReference type="SAM" id="MobiDB-lite"/>
    </source>
</evidence>
<feature type="domain" description="RRM" evidence="5">
    <location>
        <begin position="106"/>
        <end position="187"/>
    </location>
</feature>
<evidence type="ECO:0000313" key="7">
    <source>
        <dbReference type="Proteomes" id="UP000440578"/>
    </source>
</evidence>
<evidence type="ECO:0000313" key="6">
    <source>
        <dbReference type="EMBL" id="KAF0311063.1"/>
    </source>
</evidence>
<feature type="compositionally biased region" description="Low complexity" evidence="4">
    <location>
        <begin position="372"/>
        <end position="388"/>
    </location>
</feature>
<feature type="region of interest" description="Disordered" evidence="4">
    <location>
        <begin position="279"/>
        <end position="388"/>
    </location>
</feature>
<dbReference type="InterPro" id="IPR012677">
    <property type="entry name" value="Nucleotide-bd_a/b_plait_sf"/>
</dbReference>
<feature type="domain" description="RRM" evidence="5">
    <location>
        <begin position="607"/>
        <end position="685"/>
    </location>
</feature>
<gene>
    <name evidence="6" type="primary">celf1_3</name>
    <name evidence="6" type="ORF">FJT64_018100</name>
</gene>
<feature type="compositionally biased region" description="Low complexity" evidence="4">
    <location>
        <begin position="11"/>
        <end position="22"/>
    </location>
</feature>
<dbReference type="AlphaFoldDB" id="A0A6A4WYQ2"/>
<dbReference type="SUPFAM" id="SSF54928">
    <property type="entry name" value="RNA-binding domain, RBD"/>
    <property type="match status" value="3"/>
</dbReference>
<dbReference type="GO" id="GO:0003729">
    <property type="term" value="F:mRNA binding"/>
    <property type="evidence" value="ECO:0007669"/>
    <property type="project" value="UniProtKB-ARBA"/>
</dbReference>
<sequence>MSNSESSTVANGNNGNSENGSEPAAATGGGILSKAGLVSKTPTAAAGSSGDQKPAGAGILAKAGTEETAAKAAGGSLKRGAGDAAIEGDDLAAKRRNVGHPDPDTIKMFAGQIPRRMADDEVRKVFEEFGPVYELSVLKDRATGNSRGCCFVTYFTRKSALQAQNKLHNVRTLPGMHHPMQMKPADVENRSERKLFVGMIGKQADDEAVWSLFHKFGPVEECTVLRDAQKNSKGCAFVTFMSRQSAIAAIRGLHHSRTMDGCSAPLVVKLADASRDMAGGRFGGPPLGGASRQPMGSNRWGNNPNNSANSGNWGGNNNNPAGNNWGPNNNANNWGGNNNNWAGNNASNWGNRPPPVPPSQNMQQPPPSLMGAQVNNQQPNNQANPLFNNPQAMSLLQQLSQAATALSSLAGQAAPPVGPPPNNQFGMPPPNAGPPGGQPGAFNNQPNQNNPANALSMMLQAAGNLTAPGGVQQPPPQGVQPFQGPPPGNFGNNPGGGPGNFGGNPPPNNFGPPGANFGNQQGNNFGPAGPGNFSGPPPMGGGGPPMGGGGPPMGGGGPPMGGGGPPMGGGGPPAMGGGGPPMGGGGPPQPLGMGFRKEPQVEGPEGCNLFIYHLPPQCNDTDLSNMFSPFGNVLSAKVFVDRNTGQSKCFGFVSYDNPSGAEMAIQGMDNFLVGNRRLRVQLKRTGKEAAPKPM</sequence>
<feature type="compositionally biased region" description="Pro residues" evidence="4">
    <location>
        <begin position="416"/>
        <end position="437"/>
    </location>
</feature>
<dbReference type="Proteomes" id="UP000440578">
    <property type="component" value="Unassembled WGS sequence"/>
</dbReference>
<dbReference type="PROSITE" id="PS50102">
    <property type="entry name" value="RRM"/>
    <property type="match status" value="3"/>
</dbReference>
<feature type="compositionally biased region" description="Pro residues" evidence="4">
    <location>
        <begin position="473"/>
        <end position="488"/>
    </location>
</feature>
<feature type="compositionally biased region" description="Pro residues" evidence="4">
    <location>
        <begin position="352"/>
        <end position="368"/>
    </location>
</feature>
<reference evidence="6 7" key="1">
    <citation type="submission" date="2019-07" db="EMBL/GenBank/DDBJ databases">
        <title>Draft genome assembly of a fouling barnacle, Amphibalanus amphitrite (Darwin, 1854): The first reference genome for Thecostraca.</title>
        <authorList>
            <person name="Kim W."/>
        </authorList>
    </citation>
    <scope>NUCLEOTIDE SEQUENCE [LARGE SCALE GENOMIC DNA]</scope>
    <source>
        <strain evidence="6">SNU_AA5</strain>
        <tissue evidence="6">Soma without cirri and trophi</tissue>
    </source>
</reference>
<feature type="region of interest" description="Disordered" evidence="4">
    <location>
        <begin position="1"/>
        <end position="29"/>
    </location>
</feature>
<dbReference type="FunFam" id="3.30.70.330:FF:000198">
    <property type="entry name" value="CUGBP Elav-like family member 6 isoform X3"/>
    <property type="match status" value="1"/>
</dbReference>
<comment type="caution">
    <text evidence="6">The sequence shown here is derived from an EMBL/GenBank/DDBJ whole genome shotgun (WGS) entry which is preliminary data.</text>
</comment>
<feature type="region of interest" description="Disordered" evidence="4">
    <location>
        <begin position="465"/>
        <end position="600"/>
    </location>
</feature>
<evidence type="ECO:0000259" key="5">
    <source>
        <dbReference type="PROSITE" id="PS50102"/>
    </source>
</evidence>
<feature type="compositionally biased region" description="Gly residues" evidence="4">
    <location>
        <begin position="493"/>
        <end position="502"/>
    </location>
</feature>
<proteinExistence type="predicted"/>
<feature type="compositionally biased region" description="Low complexity" evidence="4">
    <location>
        <begin position="440"/>
        <end position="452"/>
    </location>
</feature>
<dbReference type="SMART" id="SM00360">
    <property type="entry name" value="RRM"/>
    <property type="match status" value="3"/>
</dbReference>